<dbReference type="AlphaFoldDB" id="A0A229SQ73"/>
<accession>A0A229SQ73</accession>
<reference evidence="2" key="1">
    <citation type="submission" date="2017-07" db="EMBL/GenBank/DDBJ databases">
        <title>Comparative genome mining reveals phylogenetic distribution patterns of secondary metabolites in Amycolatopsis.</title>
        <authorList>
            <person name="Adamek M."/>
            <person name="Alanjary M."/>
            <person name="Sales-Ortells H."/>
            <person name="Goodfellow M."/>
            <person name="Bull A.T."/>
            <person name="Kalinowski J."/>
            <person name="Ziemert N."/>
        </authorList>
    </citation>
    <scope>NUCLEOTIDE SEQUENCE [LARGE SCALE GENOMIC DNA]</scope>
    <source>
        <strain evidence="2">H5</strain>
    </source>
</reference>
<evidence type="ECO:0000313" key="2">
    <source>
        <dbReference type="Proteomes" id="UP000215199"/>
    </source>
</evidence>
<dbReference type="RefSeq" id="WP_093952780.1">
    <property type="nucleotide sequence ID" value="NZ_NMUL01000051.1"/>
</dbReference>
<dbReference type="EMBL" id="NMUL01000051">
    <property type="protein sequence ID" value="OXM60963.1"/>
    <property type="molecule type" value="Genomic_DNA"/>
</dbReference>
<keyword evidence="2" id="KW-1185">Reference proteome</keyword>
<name>A0A229SQ73_9PSEU</name>
<gene>
    <name evidence="1" type="ORF">CF165_39900</name>
</gene>
<proteinExistence type="predicted"/>
<sequence length="162" mass="17110">MLDLVIKLDKVQPVSGSEVRAMHEIVRSRFSSSGAHPGDQSAALRDLSTLSGTLMATHLDSGTVRDLIGEVLTGPSAVSLGKKLTGKVASMLFSILGRDPDAPEWLVSIFGAPQTSLEIKIAIAKAFLQYEGNRPGGYASALKDRPACPADVATLIVPRLQT</sequence>
<organism evidence="1 2">
    <name type="scientific">Amycolatopsis vastitatis</name>
    <dbReference type="NCBI Taxonomy" id="1905142"/>
    <lineage>
        <taxon>Bacteria</taxon>
        <taxon>Bacillati</taxon>
        <taxon>Actinomycetota</taxon>
        <taxon>Actinomycetes</taxon>
        <taxon>Pseudonocardiales</taxon>
        <taxon>Pseudonocardiaceae</taxon>
        <taxon>Amycolatopsis</taxon>
    </lineage>
</organism>
<protein>
    <submittedName>
        <fullName evidence="1">Uncharacterized protein</fullName>
    </submittedName>
</protein>
<evidence type="ECO:0000313" key="1">
    <source>
        <dbReference type="EMBL" id="OXM60963.1"/>
    </source>
</evidence>
<comment type="caution">
    <text evidence="1">The sequence shown here is derived from an EMBL/GenBank/DDBJ whole genome shotgun (WGS) entry which is preliminary data.</text>
</comment>
<dbReference type="Proteomes" id="UP000215199">
    <property type="component" value="Unassembled WGS sequence"/>
</dbReference>